<sequence length="311" mass="36597">MNNQCFTDVQRVNVAKLEYQLLKPGQKLYLDNRYFGVVLQHIYTDDGFQAFVIGERQQDPHCVIMLFKGSSGILNGNPDTLNNEWLKTNFPILWAMLFQNYQVPVQLTTAARMLNQQLKKYPHAKFYLYGHSLGAINLQYALAHCHYLGQIKQVSLYEGPNLYIMMNHKERKRVRKFKHKVDNYVDINDPVTLGYYDGRHLVGKLHYVDTEMLPLVTAHMWGGYHFWPSGRLKTKALDDHFWQTALREQQIMAYGHSMNTNWQQWRLAAEDKQNAFQKRLQSFQLISDKASLREALLNPDQLRKWWADVLE</sequence>
<protein>
    <submittedName>
        <fullName evidence="1">DUF2974 domain-containing protein</fullName>
    </submittedName>
</protein>
<dbReference type="Gene3D" id="3.40.50.1820">
    <property type="entry name" value="alpha/beta hydrolase"/>
    <property type="match status" value="1"/>
</dbReference>
<gene>
    <name evidence="1" type="ORF">H9856_02545</name>
</gene>
<dbReference type="InterPro" id="IPR029058">
    <property type="entry name" value="AB_hydrolase_fold"/>
</dbReference>
<comment type="caution">
    <text evidence="1">The sequence shown here is derived from an EMBL/GenBank/DDBJ whole genome shotgun (WGS) entry which is preliminary data.</text>
</comment>
<dbReference type="AlphaFoldDB" id="A0A9D1VI15"/>
<evidence type="ECO:0000313" key="2">
    <source>
        <dbReference type="Proteomes" id="UP000824231"/>
    </source>
</evidence>
<name>A0A9D1VI15_9LACO</name>
<evidence type="ECO:0000313" key="1">
    <source>
        <dbReference type="EMBL" id="HIX35278.1"/>
    </source>
</evidence>
<reference evidence="1" key="2">
    <citation type="submission" date="2021-04" db="EMBL/GenBank/DDBJ databases">
        <authorList>
            <person name="Gilroy R."/>
        </authorList>
    </citation>
    <scope>NUCLEOTIDE SEQUENCE</scope>
    <source>
        <strain evidence="1">ChiSxjej3B15-572</strain>
    </source>
</reference>
<accession>A0A9D1VI15</accession>
<proteinExistence type="predicted"/>
<reference evidence="1" key="1">
    <citation type="journal article" date="2021" name="PeerJ">
        <title>Extensive microbial diversity within the chicken gut microbiome revealed by metagenomics and culture.</title>
        <authorList>
            <person name="Gilroy R."/>
            <person name="Ravi A."/>
            <person name="Getino M."/>
            <person name="Pursley I."/>
            <person name="Horton D.L."/>
            <person name="Alikhan N.F."/>
            <person name="Baker D."/>
            <person name="Gharbi K."/>
            <person name="Hall N."/>
            <person name="Watson M."/>
            <person name="Adriaenssens E.M."/>
            <person name="Foster-Nyarko E."/>
            <person name="Jarju S."/>
            <person name="Secka A."/>
            <person name="Antonio M."/>
            <person name="Oren A."/>
            <person name="Chaudhuri R.R."/>
            <person name="La Ragione R."/>
            <person name="Hildebrand F."/>
            <person name="Pallen M.J."/>
        </authorList>
    </citation>
    <scope>NUCLEOTIDE SEQUENCE</scope>
    <source>
        <strain evidence="1">ChiSxjej3B15-572</strain>
    </source>
</reference>
<dbReference type="SUPFAM" id="SSF53474">
    <property type="entry name" value="alpha/beta-Hydrolases"/>
    <property type="match status" value="1"/>
</dbReference>
<organism evidence="1 2">
    <name type="scientific">Candidatus Limosilactobacillus merdigallinarum</name>
    <dbReference type="NCBI Taxonomy" id="2838652"/>
    <lineage>
        <taxon>Bacteria</taxon>
        <taxon>Bacillati</taxon>
        <taxon>Bacillota</taxon>
        <taxon>Bacilli</taxon>
        <taxon>Lactobacillales</taxon>
        <taxon>Lactobacillaceae</taxon>
        <taxon>Limosilactobacillus</taxon>
    </lineage>
</organism>
<dbReference type="Proteomes" id="UP000824231">
    <property type="component" value="Unassembled WGS sequence"/>
</dbReference>
<dbReference type="EMBL" id="DXFH01000008">
    <property type="protein sequence ID" value="HIX35278.1"/>
    <property type="molecule type" value="Genomic_DNA"/>
</dbReference>